<dbReference type="OrthoDB" id="2087421at2"/>
<dbReference type="STRING" id="626937.HMPREF3293_02361"/>
<evidence type="ECO:0000256" key="2">
    <source>
        <dbReference type="ARBA" id="ARBA00022475"/>
    </source>
</evidence>
<dbReference type="InterPro" id="IPR005899">
    <property type="entry name" value="Na_pump_deCOase"/>
</dbReference>
<name>A0A136Q346_9FIRM</name>
<evidence type="ECO:0000313" key="8">
    <source>
        <dbReference type="Proteomes" id="UP000070366"/>
    </source>
</evidence>
<comment type="caution">
    <text evidence="7">The sequence shown here is derived from an EMBL/GenBank/DDBJ whole genome shotgun (WGS) entry which is preliminary data.</text>
</comment>
<comment type="subcellular location">
    <subcellularLocation>
        <location evidence="1">Cell membrane</location>
    </subcellularLocation>
</comment>
<gene>
    <name evidence="7" type="ORF">HMPREF3293_02361</name>
</gene>
<keyword evidence="3 6" id="KW-0812">Transmembrane</keyword>
<sequence>MNSGLSLAEKFSIAGETTALGLVVVFTCLILLIVVIIVLSAILKERKKPESRLEKVMKEPLPEVPTVQVQDDELLAVLTAAVAAAMESEGSSTPFVIRSYKRTGGSRAWNRAGRDSQITNW</sequence>
<evidence type="ECO:0000256" key="1">
    <source>
        <dbReference type="ARBA" id="ARBA00004236"/>
    </source>
</evidence>
<dbReference type="Pfam" id="PF04277">
    <property type="entry name" value="OAD_gamma"/>
    <property type="match status" value="1"/>
</dbReference>
<protein>
    <submittedName>
        <fullName evidence="7">Sodium pump decarboxylase, gamma subunit</fullName>
    </submittedName>
</protein>
<keyword evidence="4 6" id="KW-1133">Transmembrane helix</keyword>
<keyword evidence="8" id="KW-1185">Reference proteome</keyword>
<dbReference type="RefSeq" id="WP_066518917.1">
    <property type="nucleotide sequence ID" value="NZ_CABMOF010000001.1"/>
</dbReference>
<dbReference type="GO" id="GO:0036376">
    <property type="term" value="P:sodium ion export across plasma membrane"/>
    <property type="evidence" value="ECO:0007669"/>
    <property type="project" value="InterPro"/>
</dbReference>
<keyword evidence="5 6" id="KW-0472">Membrane</keyword>
<evidence type="ECO:0000256" key="5">
    <source>
        <dbReference type="ARBA" id="ARBA00023136"/>
    </source>
</evidence>
<dbReference type="GO" id="GO:0005886">
    <property type="term" value="C:plasma membrane"/>
    <property type="evidence" value="ECO:0007669"/>
    <property type="project" value="UniProtKB-SubCell"/>
</dbReference>
<feature type="transmembrane region" description="Helical" evidence="6">
    <location>
        <begin position="20"/>
        <end position="43"/>
    </location>
</feature>
<proteinExistence type="predicted"/>
<organism evidence="7 8">
    <name type="scientific">Christensenella minuta</name>
    <dbReference type="NCBI Taxonomy" id="626937"/>
    <lineage>
        <taxon>Bacteria</taxon>
        <taxon>Bacillati</taxon>
        <taxon>Bacillota</taxon>
        <taxon>Clostridia</taxon>
        <taxon>Christensenellales</taxon>
        <taxon>Christensenellaceae</taxon>
        <taxon>Christensenella</taxon>
    </lineage>
</organism>
<evidence type="ECO:0000313" key="7">
    <source>
        <dbReference type="EMBL" id="KXK65103.1"/>
    </source>
</evidence>
<keyword evidence="2" id="KW-1003">Cell membrane</keyword>
<dbReference type="KEGG" id="cmiu:B1H56_03535"/>
<dbReference type="Proteomes" id="UP000070366">
    <property type="component" value="Unassembled WGS sequence"/>
</dbReference>
<dbReference type="EMBL" id="LSZW01000063">
    <property type="protein sequence ID" value="KXK65103.1"/>
    <property type="molecule type" value="Genomic_DNA"/>
</dbReference>
<dbReference type="GO" id="GO:0015081">
    <property type="term" value="F:sodium ion transmembrane transporter activity"/>
    <property type="evidence" value="ECO:0007669"/>
    <property type="project" value="InterPro"/>
</dbReference>
<accession>A0A136Q346</accession>
<evidence type="ECO:0000256" key="3">
    <source>
        <dbReference type="ARBA" id="ARBA00022692"/>
    </source>
</evidence>
<reference evidence="7 8" key="1">
    <citation type="submission" date="2016-02" db="EMBL/GenBank/DDBJ databases">
        <authorList>
            <person name="Wen L."/>
            <person name="He K."/>
            <person name="Yang H."/>
        </authorList>
    </citation>
    <scope>NUCLEOTIDE SEQUENCE [LARGE SCALE GENOMIC DNA]</scope>
    <source>
        <strain evidence="7 8">DSM 22607</strain>
    </source>
</reference>
<evidence type="ECO:0000256" key="4">
    <source>
        <dbReference type="ARBA" id="ARBA00022989"/>
    </source>
</evidence>
<dbReference type="AlphaFoldDB" id="A0A136Q346"/>
<dbReference type="NCBIfam" id="TIGR01195">
    <property type="entry name" value="oadG_fam"/>
    <property type="match status" value="1"/>
</dbReference>
<evidence type="ECO:0000256" key="6">
    <source>
        <dbReference type="SAM" id="Phobius"/>
    </source>
</evidence>